<evidence type="ECO:0000256" key="1">
    <source>
        <dbReference type="SAM" id="MobiDB-lite"/>
    </source>
</evidence>
<protein>
    <recommendedName>
        <fullName evidence="2">Gfd2/YDR514C-like C-terminal domain-containing protein</fullName>
    </recommendedName>
</protein>
<feature type="domain" description="Gfd2/YDR514C-like C-terminal" evidence="2">
    <location>
        <begin position="85"/>
        <end position="253"/>
    </location>
</feature>
<evidence type="ECO:0000313" key="3">
    <source>
        <dbReference type="EMBL" id="KAK7204114.1"/>
    </source>
</evidence>
<feature type="compositionally biased region" description="Low complexity" evidence="1">
    <location>
        <begin position="265"/>
        <end position="285"/>
    </location>
</feature>
<organism evidence="3 4">
    <name type="scientific">Myxozyma melibiosi</name>
    <dbReference type="NCBI Taxonomy" id="54550"/>
    <lineage>
        <taxon>Eukaryota</taxon>
        <taxon>Fungi</taxon>
        <taxon>Dikarya</taxon>
        <taxon>Ascomycota</taxon>
        <taxon>Saccharomycotina</taxon>
        <taxon>Lipomycetes</taxon>
        <taxon>Lipomycetales</taxon>
        <taxon>Lipomycetaceae</taxon>
        <taxon>Myxozyma</taxon>
    </lineage>
</organism>
<proteinExistence type="predicted"/>
<feature type="region of interest" description="Disordered" evidence="1">
    <location>
        <begin position="260"/>
        <end position="299"/>
    </location>
</feature>
<dbReference type="Proteomes" id="UP001498771">
    <property type="component" value="Unassembled WGS sequence"/>
</dbReference>
<dbReference type="SUPFAM" id="SSF53098">
    <property type="entry name" value="Ribonuclease H-like"/>
    <property type="match status" value="1"/>
</dbReference>
<sequence length="299" mass="33745">MRVAERYRRDSGLPGATNDQISDEVLGVNKALATATQTASITILEEQQKKQKKALKTLERFAKQWTERETSLQIIQQCMRERTQVLVGVDIEAYEYNHKIVTEIGIATLDLSTVDNARKAEPEVRHLRPKENVRYKNKVYVPDHSEDFSFGKSEVLPMKRCASELQHIFSDIGDRAVFVAHGSVQDIKWLNSMGVKLPTNMPQINTQHVWNQLYGDKAPAKLEYILRDLGIKFKNLHNAANDAYYTVQAAVRMGEEVEEQLPWWPRSRSQSPSQSQSSSPSSETSSGEEEASSSSSSSS</sequence>
<dbReference type="RefSeq" id="XP_064767147.1">
    <property type="nucleotide sequence ID" value="XM_064910494.1"/>
</dbReference>
<keyword evidence="4" id="KW-1185">Reference proteome</keyword>
<accession>A0ABR1F2N8</accession>
<evidence type="ECO:0000313" key="4">
    <source>
        <dbReference type="Proteomes" id="UP001498771"/>
    </source>
</evidence>
<comment type="caution">
    <text evidence="3">The sequence shown here is derived from an EMBL/GenBank/DDBJ whole genome shotgun (WGS) entry which is preliminary data.</text>
</comment>
<reference evidence="3 4" key="1">
    <citation type="submission" date="2024-03" db="EMBL/GenBank/DDBJ databases">
        <title>Genome-scale model development and genomic sequencing of the oleaginous clade Lipomyces.</title>
        <authorList>
            <consortium name="Lawrence Berkeley National Laboratory"/>
            <person name="Czajka J.J."/>
            <person name="Han Y."/>
            <person name="Kim J."/>
            <person name="Mondo S.J."/>
            <person name="Hofstad B.A."/>
            <person name="Robles A."/>
            <person name="Haridas S."/>
            <person name="Riley R."/>
            <person name="LaButti K."/>
            <person name="Pangilinan J."/>
            <person name="Andreopoulos W."/>
            <person name="Lipzen A."/>
            <person name="Yan J."/>
            <person name="Wang M."/>
            <person name="Ng V."/>
            <person name="Grigoriev I.V."/>
            <person name="Spatafora J.W."/>
            <person name="Magnuson J.K."/>
            <person name="Baker S.E."/>
            <person name="Pomraning K.R."/>
        </authorList>
    </citation>
    <scope>NUCLEOTIDE SEQUENCE [LARGE SCALE GENOMIC DNA]</scope>
    <source>
        <strain evidence="3 4">Phaff 52-87</strain>
    </source>
</reference>
<dbReference type="Gene3D" id="3.30.420.10">
    <property type="entry name" value="Ribonuclease H-like superfamily/Ribonuclease H"/>
    <property type="match status" value="1"/>
</dbReference>
<dbReference type="EMBL" id="JBBJBU010000009">
    <property type="protein sequence ID" value="KAK7204114.1"/>
    <property type="molecule type" value="Genomic_DNA"/>
</dbReference>
<dbReference type="PANTHER" id="PTHR28083:SF1">
    <property type="entry name" value="GOOD FOR FULL DBP5 ACTIVITY PROTEIN 2"/>
    <property type="match status" value="1"/>
</dbReference>
<dbReference type="InterPro" id="IPR012337">
    <property type="entry name" value="RNaseH-like_sf"/>
</dbReference>
<name>A0ABR1F2N8_9ASCO</name>
<dbReference type="Pfam" id="PF21762">
    <property type="entry name" value="DEDDh_C"/>
    <property type="match status" value="1"/>
</dbReference>
<evidence type="ECO:0000259" key="2">
    <source>
        <dbReference type="Pfam" id="PF21762"/>
    </source>
</evidence>
<gene>
    <name evidence="3" type="ORF">BZA70DRAFT_240092</name>
</gene>
<dbReference type="InterPro" id="IPR040151">
    <property type="entry name" value="Gfd2/YDR514C-like"/>
</dbReference>
<dbReference type="GeneID" id="90036006"/>
<dbReference type="PANTHER" id="PTHR28083">
    <property type="entry name" value="GOOD FOR FULL DBP5 ACTIVITY PROTEIN 2"/>
    <property type="match status" value="1"/>
</dbReference>
<dbReference type="InterPro" id="IPR036397">
    <property type="entry name" value="RNaseH_sf"/>
</dbReference>
<dbReference type="InterPro" id="IPR048519">
    <property type="entry name" value="Gfd2/YDR514C-like_C"/>
</dbReference>